<keyword evidence="2" id="KW-1185">Reference proteome</keyword>
<dbReference type="Proteomes" id="UP000013966">
    <property type="component" value="Chromosome 2"/>
</dbReference>
<dbReference type="KEGG" id="buo:BRPE64_BCDS12190"/>
<reference evidence="1 2" key="2">
    <citation type="journal article" date="2018" name="Int. J. Syst. Evol. Microbiol.">
        <title>Burkholderia insecticola sp. nov., a gut symbiotic bacterium of the bean bug Riptortus pedestris.</title>
        <authorList>
            <person name="Takeshita K."/>
            <person name="Tamaki H."/>
            <person name="Ohbayashi T."/>
            <person name="Meng X.-Y."/>
            <person name="Sone T."/>
            <person name="Mitani Y."/>
            <person name="Peeters C."/>
            <person name="Kikuchi Y."/>
            <person name="Vandamme P."/>
        </authorList>
    </citation>
    <scope>NUCLEOTIDE SEQUENCE [LARGE SCALE GENOMIC DNA]</scope>
    <source>
        <strain evidence="1">RPE64</strain>
    </source>
</reference>
<organism evidence="1 2">
    <name type="scientific">Caballeronia insecticola</name>
    <dbReference type="NCBI Taxonomy" id="758793"/>
    <lineage>
        <taxon>Bacteria</taxon>
        <taxon>Pseudomonadati</taxon>
        <taxon>Pseudomonadota</taxon>
        <taxon>Betaproteobacteria</taxon>
        <taxon>Burkholderiales</taxon>
        <taxon>Burkholderiaceae</taxon>
        <taxon>Caballeronia</taxon>
    </lineage>
</organism>
<name>R4WXF9_9BURK</name>
<evidence type="ECO:0000313" key="1">
    <source>
        <dbReference type="EMBL" id="BAN25880.1"/>
    </source>
</evidence>
<dbReference type="HOGENOM" id="CLU_3341232_0_0_4"/>
<protein>
    <submittedName>
        <fullName evidence="1">Uncharacterized protein</fullName>
    </submittedName>
</protein>
<evidence type="ECO:0000313" key="2">
    <source>
        <dbReference type="Proteomes" id="UP000013966"/>
    </source>
</evidence>
<dbReference type="AlphaFoldDB" id="R4WXF9"/>
<proteinExistence type="predicted"/>
<accession>R4WXF9</accession>
<gene>
    <name evidence="1" type="ORF">BRPE64_BCDS12190</name>
</gene>
<sequence>MFKASRCAALHDYERASDRTHRLHARCLARAAHSKQL</sequence>
<dbReference type="EMBL" id="AP013059">
    <property type="protein sequence ID" value="BAN25880.1"/>
    <property type="molecule type" value="Genomic_DNA"/>
</dbReference>
<reference evidence="1 2" key="1">
    <citation type="journal article" date="2013" name="Genome Announc.">
        <title>Complete Genome Sequence of Burkholderia sp. Strain RPE64, Bacterial Symbiont of the Bean Bug Riptortus pedestris.</title>
        <authorList>
            <person name="Shibata T.F."/>
            <person name="Maeda T."/>
            <person name="Nikoh N."/>
            <person name="Yamaguchi K."/>
            <person name="Oshima K."/>
            <person name="Hattori M."/>
            <person name="Nishiyama T."/>
            <person name="Hasebe M."/>
            <person name="Fukatsu T."/>
            <person name="Kikuchi Y."/>
            <person name="Shigenobu S."/>
        </authorList>
    </citation>
    <scope>NUCLEOTIDE SEQUENCE [LARGE SCALE GENOMIC DNA]</scope>
</reference>